<dbReference type="EMBL" id="JAXIVS010000002">
    <property type="protein sequence ID" value="MDY7226451.1"/>
    <property type="molecule type" value="Genomic_DNA"/>
</dbReference>
<dbReference type="InterPro" id="IPR018727">
    <property type="entry name" value="DUF2267"/>
</dbReference>
<dbReference type="Gene3D" id="1.10.490.110">
    <property type="entry name" value="Uncharacterized conserved protein DUF2267"/>
    <property type="match status" value="1"/>
</dbReference>
<feature type="compositionally biased region" description="Basic and acidic residues" evidence="1">
    <location>
        <begin position="152"/>
        <end position="162"/>
    </location>
</feature>
<protein>
    <submittedName>
        <fullName evidence="2">DUF2267 domain-containing protein</fullName>
    </submittedName>
</protein>
<dbReference type="Pfam" id="PF10025">
    <property type="entry name" value="DUF2267"/>
    <property type="match status" value="1"/>
</dbReference>
<comment type="caution">
    <text evidence="2">The sequence shown here is derived from an EMBL/GenBank/DDBJ whole genome shotgun (WGS) entry which is preliminary data.</text>
</comment>
<accession>A0ABU5GZG2</accession>
<feature type="region of interest" description="Disordered" evidence="1">
    <location>
        <begin position="134"/>
        <end position="201"/>
    </location>
</feature>
<evidence type="ECO:0000313" key="3">
    <source>
        <dbReference type="Proteomes" id="UP001291309"/>
    </source>
</evidence>
<feature type="compositionally biased region" description="Basic and acidic residues" evidence="1">
    <location>
        <begin position="134"/>
        <end position="143"/>
    </location>
</feature>
<organism evidence="2 3">
    <name type="scientific">Hyalangium rubrum</name>
    <dbReference type="NCBI Taxonomy" id="3103134"/>
    <lineage>
        <taxon>Bacteria</taxon>
        <taxon>Pseudomonadati</taxon>
        <taxon>Myxococcota</taxon>
        <taxon>Myxococcia</taxon>
        <taxon>Myxococcales</taxon>
        <taxon>Cystobacterineae</taxon>
        <taxon>Archangiaceae</taxon>
        <taxon>Hyalangium</taxon>
    </lineage>
</organism>
<sequence>MTHEELLSQVAERSGLAGMEEAERTVRAVLGVLRERLSRSALQSLAEELPAPLSQSLRSVGPAQDFDLVEFYGRVARREGVRPGFALEHTGIVCQVVTEALSPALLHRLRAELPESLGALFTPRETGRRFEHVHLDPSRRTLAEGRPGSRHPLSEARPERAHTHSVARADNPHGDTKLSSSTGLTQEREQGTLATGHPRVS</sequence>
<dbReference type="RefSeq" id="WP_321545171.1">
    <property type="nucleotide sequence ID" value="NZ_JAXIVS010000002.1"/>
</dbReference>
<keyword evidence="3" id="KW-1185">Reference proteome</keyword>
<reference evidence="2 3" key="1">
    <citation type="submission" date="2023-12" db="EMBL/GenBank/DDBJ databases">
        <title>the genome sequence of Hyalangium sp. s54d21.</title>
        <authorList>
            <person name="Zhang X."/>
        </authorList>
    </citation>
    <scope>NUCLEOTIDE SEQUENCE [LARGE SCALE GENOMIC DNA]</scope>
    <source>
        <strain evidence="3">s54d21</strain>
    </source>
</reference>
<proteinExistence type="predicted"/>
<dbReference type="InterPro" id="IPR038282">
    <property type="entry name" value="DUF2267_sf"/>
</dbReference>
<evidence type="ECO:0000256" key="1">
    <source>
        <dbReference type="SAM" id="MobiDB-lite"/>
    </source>
</evidence>
<name>A0ABU5GZG2_9BACT</name>
<evidence type="ECO:0000313" key="2">
    <source>
        <dbReference type="EMBL" id="MDY7226451.1"/>
    </source>
</evidence>
<gene>
    <name evidence="2" type="ORF">SYV04_08645</name>
</gene>
<dbReference type="Proteomes" id="UP001291309">
    <property type="component" value="Unassembled WGS sequence"/>
</dbReference>